<sequence length="288" mass="31314">MESRVNYALVGLFVIVLGAGLVALLLWFAAGGPGRHDYDRYLVYTTESVWALPQDAAVRYHGVRVGHVSQIGLDPANPSRVRLLLDISRGTPIRQDTRASLQLQGITGSAFVSLTGGSPGSPPLQRTDDAPYPVIKTSPSLMQRLDVIVNQVGTSLTQTSERLARLLSDRNIAHVGQTLANIDALSARLNAHSGKLADAIDQFDALMRQTRASTAQLPGLMQHLNQLTSEISRSARAMQRTLPQADEALRQFGATVRSYRQLSEELQQDPSILLYGPSRPRPGPGEHP</sequence>
<dbReference type="Gene3D" id="1.10.287.950">
    <property type="entry name" value="Methyl-accepting chemotaxis protein"/>
    <property type="match status" value="1"/>
</dbReference>
<dbReference type="EMBL" id="JQSG02000006">
    <property type="protein sequence ID" value="OBS08896.1"/>
    <property type="molecule type" value="Genomic_DNA"/>
</dbReference>
<dbReference type="AlphaFoldDB" id="A0A1A6C2W0"/>
<protein>
    <recommendedName>
        <fullName evidence="3">Mce/MlaD domain-containing protein</fullName>
    </recommendedName>
</protein>
<organism evidence="4 5">
    <name type="scientific">Acidihalobacter prosperus</name>
    <dbReference type="NCBI Taxonomy" id="160660"/>
    <lineage>
        <taxon>Bacteria</taxon>
        <taxon>Pseudomonadati</taxon>
        <taxon>Pseudomonadota</taxon>
        <taxon>Gammaproteobacteria</taxon>
        <taxon>Chromatiales</taxon>
        <taxon>Ectothiorhodospiraceae</taxon>
        <taxon>Acidihalobacter</taxon>
    </lineage>
</organism>
<reference evidence="4 5" key="1">
    <citation type="journal article" date="2014" name="Genome Announc.">
        <title>Draft Genome Sequence of the Iron-Oxidizing, Acidophilic, and Halotolerant 'Thiobacillus prosperus' Type Strain DSM 5130.</title>
        <authorList>
            <person name="Ossandon F.J."/>
            <person name="Cardenas J.P."/>
            <person name="Corbett M."/>
            <person name="Quatrini R."/>
            <person name="Holmes D.S."/>
            <person name="Watkin E."/>
        </authorList>
    </citation>
    <scope>NUCLEOTIDE SEQUENCE [LARGE SCALE GENOMIC DNA]</scope>
    <source>
        <strain evidence="4 5">DSM 5130</strain>
    </source>
</reference>
<keyword evidence="2" id="KW-1133">Transmembrane helix</keyword>
<proteinExistence type="predicted"/>
<evidence type="ECO:0000259" key="3">
    <source>
        <dbReference type="Pfam" id="PF02470"/>
    </source>
</evidence>
<name>A0A1A6C2W0_9GAMM</name>
<keyword evidence="5" id="KW-1185">Reference proteome</keyword>
<keyword evidence="2" id="KW-0472">Membrane</keyword>
<feature type="domain" description="Mce/MlaD" evidence="3">
    <location>
        <begin position="40"/>
        <end position="117"/>
    </location>
</feature>
<dbReference type="OrthoDB" id="9806984at2"/>
<accession>A0A1A6C2W0</accession>
<evidence type="ECO:0000256" key="2">
    <source>
        <dbReference type="SAM" id="Phobius"/>
    </source>
</evidence>
<dbReference type="PANTHER" id="PTHR36698:SF2">
    <property type="entry name" value="MCE_MLAD DOMAIN-CONTAINING PROTEIN"/>
    <property type="match status" value="1"/>
</dbReference>
<feature type="compositionally biased region" description="Pro residues" evidence="1">
    <location>
        <begin position="279"/>
        <end position="288"/>
    </location>
</feature>
<feature type="transmembrane region" description="Helical" evidence="2">
    <location>
        <begin position="7"/>
        <end position="30"/>
    </location>
</feature>
<dbReference type="InterPro" id="IPR003399">
    <property type="entry name" value="Mce/MlaD"/>
</dbReference>
<keyword evidence="2" id="KW-0812">Transmembrane</keyword>
<dbReference type="PANTHER" id="PTHR36698">
    <property type="entry name" value="BLL5892 PROTEIN"/>
    <property type="match status" value="1"/>
</dbReference>
<dbReference type="RefSeq" id="WP_065089850.1">
    <property type="nucleotide sequence ID" value="NZ_JQSG02000006.1"/>
</dbReference>
<dbReference type="Pfam" id="PF02470">
    <property type="entry name" value="MlaD"/>
    <property type="match status" value="1"/>
</dbReference>
<gene>
    <name evidence="4" type="ORF">Thpro_023146</name>
</gene>
<evidence type="ECO:0000256" key="1">
    <source>
        <dbReference type="SAM" id="MobiDB-lite"/>
    </source>
</evidence>
<evidence type="ECO:0000313" key="5">
    <source>
        <dbReference type="Proteomes" id="UP000029273"/>
    </source>
</evidence>
<dbReference type="STRING" id="160660.BJI67_10195"/>
<dbReference type="Proteomes" id="UP000029273">
    <property type="component" value="Unassembled WGS sequence"/>
</dbReference>
<comment type="caution">
    <text evidence="4">The sequence shown here is derived from an EMBL/GenBank/DDBJ whole genome shotgun (WGS) entry which is preliminary data.</text>
</comment>
<feature type="region of interest" description="Disordered" evidence="1">
    <location>
        <begin position="269"/>
        <end position="288"/>
    </location>
</feature>
<evidence type="ECO:0000313" key="4">
    <source>
        <dbReference type="EMBL" id="OBS08896.1"/>
    </source>
</evidence>